<dbReference type="AlphaFoldDB" id="A0A6A6DLN4"/>
<dbReference type="EMBL" id="ML994658">
    <property type="protein sequence ID" value="KAF2180444.1"/>
    <property type="molecule type" value="Genomic_DNA"/>
</dbReference>
<dbReference type="GO" id="GO:0046873">
    <property type="term" value="F:metal ion transmembrane transporter activity"/>
    <property type="evidence" value="ECO:0007669"/>
    <property type="project" value="InterPro"/>
</dbReference>
<protein>
    <recommendedName>
        <fullName evidence="4">Cora-domain-containing protein</fullName>
    </recommendedName>
</protein>
<dbReference type="InterPro" id="IPR002523">
    <property type="entry name" value="MgTranspt_CorA/ZnTranspt_ZntB"/>
</dbReference>
<feature type="transmembrane region" description="Helical" evidence="1">
    <location>
        <begin position="414"/>
        <end position="436"/>
    </location>
</feature>
<dbReference type="OrthoDB" id="3231000at2759"/>
<keyword evidence="1" id="KW-0472">Membrane</keyword>
<dbReference type="GO" id="GO:0016020">
    <property type="term" value="C:membrane"/>
    <property type="evidence" value="ECO:0007669"/>
    <property type="project" value="InterPro"/>
</dbReference>
<accession>A0A6A6DLN4</accession>
<dbReference type="Proteomes" id="UP000800200">
    <property type="component" value="Unassembled WGS sequence"/>
</dbReference>
<sequence>MITSLSSPALGYRKFVTETARRLSKFAPLDVFLQQRSSFPASITGITFSDRELPAVSAQIETSALESHLKLSKNCQILIVENLTPEVAALIGGYWNVDPQCFLDYLDQRKAGQIVPINWYRIDGIEDHLPILRSVRREMDHIHFRFIGAREYHPNDPSEPPLELPLNLDQKEALTRHCATAWFNGRDSPSGWTKGVLLLDPAFEAKGLSTHSKDVKYYRKNSTYRSFTTRPSRPTSTEENNVDRRDSYRLSLIYSLKRNLHLQVPGIPCPLLILQDLYRIIASEWIAVNTYIERDLNTIEWRIEREIRAPLEVFESFQLKLFRLRRRTTKYEALVSDQIQSLEAQRDLFSTSTSVTRESRPSQQELISALVEDFAQVLDLVRRNSARITHQTSLITSLMSVRAGKAQAAQSQRVGVLTVVATLVLPFNAIAAILAIEGDFGPLGNRFWVLWAAAGGMCVLILGSISIHYVVSSRRKSRIT</sequence>
<evidence type="ECO:0000313" key="3">
    <source>
        <dbReference type="Proteomes" id="UP000800200"/>
    </source>
</evidence>
<keyword evidence="1" id="KW-1133">Transmembrane helix</keyword>
<reference evidence="2" key="1">
    <citation type="journal article" date="2020" name="Stud. Mycol.">
        <title>101 Dothideomycetes genomes: a test case for predicting lifestyles and emergence of pathogens.</title>
        <authorList>
            <person name="Haridas S."/>
            <person name="Albert R."/>
            <person name="Binder M."/>
            <person name="Bloem J."/>
            <person name="Labutti K."/>
            <person name="Salamov A."/>
            <person name="Andreopoulos B."/>
            <person name="Baker S."/>
            <person name="Barry K."/>
            <person name="Bills G."/>
            <person name="Bluhm B."/>
            <person name="Cannon C."/>
            <person name="Castanera R."/>
            <person name="Culley D."/>
            <person name="Daum C."/>
            <person name="Ezra D."/>
            <person name="Gonzalez J."/>
            <person name="Henrissat B."/>
            <person name="Kuo A."/>
            <person name="Liang C."/>
            <person name="Lipzen A."/>
            <person name="Lutzoni F."/>
            <person name="Magnuson J."/>
            <person name="Mondo S."/>
            <person name="Nolan M."/>
            <person name="Ohm R."/>
            <person name="Pangilinan J."/>
            <person name="Park H.-J."/>
            <person name="Ramirez L."/>
            <person name="Alfaro M."/>
            <person name="Sun H."/>
            <person name="Tritt A."/>
            <person name="Yoshinaga Y."/>
            <person name="Zwiers L.-H."/>
            <person name="Turgeon B."/>
            <person name="Goodwin S."/>
            <person name="Spatafora J."/>
            <person name="Crous P."/>
            <person name="Grigoriev I."/>
        </authorList>
    </citation>
    <scope>NUCLEOTIDE SEQUENCE</scope>
    <source>
        <strain evidence="2">CBS 207.26</strain>
    </source>
</reference>
<dbReference type="Pfam" id="PF01544">
    <property type="entry name" value="CorA"/>
    <property type="match status" value="1"/>
</dbReference>
<feature type="transmembrane region" description="Helical" evidence="1">
    <location>
        <begin position="448"/>
        <end position="471"/>
    </location>
</feature>
<evidence type="ECO:0008006" key="4">
    <source>
        <dbReference type="Google" id="ProtNLM"/>
    </source>
</evidence>
<evidence type="ECO:0000313" key="2">
    <source>
        <dbReference type="EMBL" id="KAF2180444.1"/>
    </source>
</evidence>
<organism evidence="2 3">
    <name type="scientific">Zopfia rhizophila CBS 207.26</name>
    <dbReference type="NCBI Taxonomy" id="1314779"/>
    <lineage>
        <taxon>Eukaryota</taxon>
        <taxon>Fungi</taxon>
        <taxon>Dikarya</taxon>
        <taxon>Ascomycota</taxon>
        <taxon>Pezizomycotina</taxon>
        <taxon>Dothideomycetes</taxon>
        <taxon>Dothideomycetes incertae sedis</taxon>
        <taxon>Zopfiaceae</taxon>
        <taxon>Zopfia</taxon>
    </lineage>
</organism>
<keyword evidence="1" id="KW-0812">Transmembrane</keyword>
<evidence type="ECO:0000256" key="1">
    <source>
        <dbReference type="SAM" id="Phobius"/>
    </source>
</evidence>
<proteinExistence type="predicted"/>
<name>A0A6A6DLN4_9PEZI</name>
<keyword evidence="3" id="KW-1185">Reference proteome</keyword>
<gene>
    <name evidence="2" type="ORF">K469DRAFT_753417</name>
</gene>